<protein>
    <submittedName>
        <fullName evidence="2">Uncharacterized protein</fullName>
    </submittedName>
</protein>
<dbReference type="EMBL" id="MLAK01000690">
    <property type="protein sequence ID" value="OHT07678.1"/>
    <property type="molecule type" value="Genomic_DNA"/>
</dbReference>
<proteinExistence type="predicted"/>
<feature type="compositionally biased region" description="Low complexity" evidence="1">
    <location>
        <begin position="52"/>
        <end position="71"/>
    </location>
</feature>
<evidence type="ECO:0000256" key="1">
    <source>
        <dbReference type="SAM" id="MobiDB-lite"/>
    </source>
</evidence>
<name>A0A1J4KDH4_9EUKA</name>
<accession>A0A1J4KDH4</accession>
<feature type="compositionally biased region" description="Low complexity" evidence="1">
    <location>
        <begin position="25"/>
        <end position="41"/>
    </location>
</feature>
<comment type="caution">
    <text evidence="2">The sequence shown here is derived from an EMBL/GenBank/DDBJ whole genome shotgun (WGS) entry which is preliminary data.</text>
</comment>
<evidence type="ECO:0000313" key="2">
    <source>
        <dbReference type="EMBL" id="OHT07678.1"/>
    </source>
</evidence>
<sequence>MTGKKALPKNWKQTIEELDDNTAYSQNSSSSSETSNFSNDSVNLFSETMDHQNSPSISSSSSSEQIQENSNFHNDKQMMMSFEDLISIDWLLNQPQSVTTI</sequence>
<evidence type="ECO:0000313" key="3">
    <source>
        <dbReference type="Proteomes" id="UP000179807"/>
    </source>
</evidence>
<feature type="region of interest" description="Disordered" evidence="1">
    <location>
        <begin position="18"/>
        <end position="75"/>
    </location>
</feature>
<dbReference type="RefSeq" id="XP_068360814.1">
    <property type="nucleotide sequence ID" value="XM_068503558.1"/>
</dbReference>
<gene>
    <name evidence="2" type="ORF">TRFO_24100</name>
</gene>
<keyword evidence="3" id="KW-1185">Reference proteome</keyword>
<reference evidence="2" key="1">
    <citation type="submission" date="2016-10" db="EMBL/GenBank/DDBJ databases">
        <authorList>
            <person name="Benchimol M."/>
            <person name="Almeida L.G."/>
            <person name="Vasconcelos A.T."/>
            <person name="Perreira-Neves A."/>
            <person name="Rosa I.A."/>
            <person name="Tasca T."/>
            <person name="Bogo M.R."/>
            <person name="de Souza W."/>
        </authorList>
    </citation>
    <scope>NUCLEOTIDE SEQUENCE [LARGE SCALE GENOMIC DNA]</scope>
    <source>
        <strain evidence="2">K</strain>
    </source>
</reference>
<dbReference type="VEuPathDB" id="TrichDB:TRFO_24100"/>
<dbReference type="AlphaFoldDB" id="A0A1J4KDH4"/>
<dbReference type="Proteomes" id="UP000179807">
    <property type="component" value="Unassembled WGS sequence"/>
</dbReference>
<dbReference type="GeneID" id="94838262"/>
<organism evidence="2 3">
    <name type="scientific">Tritrichomonas foetus</name>
    <dbReference type="NCBI Taxonomy" id="1144522"/>
    <lineage>
        <taxon>Eukaryota</taxon>
        <taxon>Metamonada</taxon>
        <taxon>Parabasalia</taxon>
        <taxon>Tritrichomonadida</taxon>
        <taxon>Tritrichomonadidae</taxon>
        <taxon>Tritrichomonas</taxon>
    </lineage>
</organism>